<keyword evidence="8" id="KW-1185">Reference proteome</keyword>
<dbReference type="OrthoDB" id="1904546at2759"/>
<dbReference type="PANTHER" id="PTHR47965">
    <property type="entry name" value="ASPARTYL PROTEASE-RELATED"/>
    <property type="match status" value="1"/>
</dbReference>
<dbReference type="Gene3D" id="2.40.70.10">
    <property type="entry name" value="Acid Proteases"/>
    <property type="match status" value="2"/>
</dbReference>
<evidence type="ECO:0000256" key="4">
    <source>
        <dbReference type="ARBA" id="ARBA00022729"/>
    </source>
</evidence>
<feature type="signal peptide" evidence="5">
    <location>
        <begin position="1"/>
        <end position="23"/>
    </location>
</feature>
<keyword evidence="3" id="KW-0964">Secreted</keyword>
<organism evidence="7 8">
    <name type="scientific">Acer yangbiense</name>
    <dbReference type="NCBI Taxonomy" id="1000413"/>
    <lineage>
        <taxon>Eukaryota</taxon>
        <taxon>Viridiplantae</taxon>
        <taxon>Streptophyta</taxon>
        <taxon>Embryophyta</taxon>
        <taxon>Tracheophyta</taxon>
        <taxon>Spermatophyta</taxon>
        <taxon>Magnoliopsida</taxon>
        <taxon>eudicotyledons</taxon>
        <taxon>Gunneridae</taxon>
        <taxon>Pentapetalae</taxon>
        <taxon>rosids</taxon>
        <taxon>malvids</taxon>
        <taxon>Sapindales</taxon>
        <taxon>Sapindaceae</taxon>
        <taxon>Hippocastanoideae</taxon>
        <taxon>Acereae</taxon>
        <taxon>Acer</taxon>
    </lineage>
</organism>
<comment type="caution">
    <text evidence="7">The sequence shown here is derived from an EMBL/GenBank/DDBJ whole genome shotgun (WGS) entry which is preliminary data.</text>
</comment>
<comment type="subcellular location">
    <subcellularLocation>
        <location evidence="1">Secreted</location>
        <location evidence="1">Extracellular space</location>
    </subcellularLocation>
</comment>
<dbReference type="SUPFAM" id="SSF50630">
    <property type="entry name" value="Acid proteases"/>
    <property type="match status" value="1"/>
</dbReference>
<dbReference type="GO" id="GO:0005576">
    <property type="term" value="C:extracellular region"/>
    <property type="evidence" value="ECO:0007669"/>
    <property type="project" value="UniProtKB-SubCell"/>
</dbReference>
<evidence type="ECO:0000256" key="1">
    <source>
        <dbReference type="ARBA" id="ARBA00004239"/>
    </source>
</evidence>
<dbReference type="InterPro" id="IPR001461">
    <property type="entry name" value="Aspartic_peptidase_A1"/>
</dbReference>
<evidence type="ECO:0000259" key="6">
    <source>
        <dbReference type="PROSITE" id="PS51767"/>
    </source>
</evidence>
<name>A0A5C7IRW0_9ROSI</name>
<evidence type="ECO:0000256" key="5">
    <source>
        <dbReference type="SAM" id="SignalP"/>
    </source>
</evidence>
<dbReference type="Pfam" id="PF14543">
    <property type="entry name" value="TAXi_N"/>
    <property type="match status" value="1"/>
</dbReference>
<dbReference type="InterPro" id="IPR033868">
    <property type="entry name" value="Xylanase_inhibitor_I-like"/>
</dbReference>
<feature type="chain" id="PRO_5022879351" description="Peptidase A1 domain-containing protein" evidence="5">
    <location>
        <begin position="24"/>
        <end position="427"/>
    </location>
</feature>
<dbReference type="InterPro" id="IPR033121">
    <property type="entry name" value="PEPTIDASE_A1"/>
</dbReference>
<dbReference type="InterPro" id="IPR032861">
    <property type="entry name" value="TAXi_N"/>
</dbReference>
<dbReference type="CDD" id="cd05489">
    <property type="entry name" value="xylanase_inhibitor_I_like"/>
    <property type="match status" value="1"/>
</dbReference>
<dbReference type="InterPro" id="IPR032799">
    <property type="entry name" value="TAXi_C"/>
</dbReference>
<dbReference type="Proteomes" id="UP000323000">
    <property type="component" value="Chromosome 1"/>
</dbReference>
<evidence type="ECO:0000256" key="3">
    <source>
        <dbReference type="ARBA" id="ARBA00022525"/>
    </source>
</evidence>
<dbReference type="PANTHER" id="PTHR47965:SF103">
    <property type="entry name" value="EUKARYOTIC ASPARTYL PROTEASE FAMILY PROTEIN"/>
    <property type="match status" value="1"/>
</dbReference>
<dbReference type="GO" id="GO:0006508">
    <property type="term" value="P:proteolysis"/>
    <property type="evidence" value="ECO:0007669"/>
    <property type="project" value="InterPro"/>
</dbReference>
<feature type="domain" description="Peptidase A1" evidence="6">
    <location>
        <begin position="45"/>
        <end position="408"/>
    </location>
</feature>
<dbReference type="FunFam" id="2.40.70.10:FF:000041">
    <property type="entry name" value="Basic 7S globulin"/>
    <property type="match status" value="1"/>
</dbReference>
<dbReference type="Pfam" id="PF14541">
    <property type="entry name" value="TAXi_C"/>
    <property type="match status" value="1"/>
</dbReference>
<reference evidence="8" key="1">
    <citation type="journal article" date="2019" name="Gigascience">
        <title>De novo genome assembly of the endangered Acer yangbiense, a plant species with extremely small populations endemic to Yunnan Province, China.</title>
        <authorList>
            <person name="Yang J."/>
            <person name="Wariss H.M."/>
            <person name="Tao L."/>
            <person name="Zhang R."/>
            <person name="Yun Q."/>
            <person name="Hollingsworth P."/>
            <person name="Dao Z."/>
            <person name="Luo G."/>
            <person name="Guo H."/>
            <person name="Ma Y."/>
            <person name="Sun W."/>
        </authorList>
    </citation>
    <scope>NUCLEOTIDE SEQUENCE [LARGE SCALE GENOMIC DNA]</scope>
    <source>
        <strain evidence="8">cv. Malutang</strain>
    </source>
</reference>
<dbReference type="InterPro" id="IPR021109">
    <property type="entry name" value="Peptidase_aspartic_dom_sf"/>
</dbReference>
<sequence length="427" mass="45245">MALSHNFLLLCSVFIFISSATIAQTSFRPKALLLPVSKDAATLQYVTHINQRTPLVPVKLTVHLGGETLWVDCEKGFVSSSFKPARCGSAQCSLATADACSGLNVCGQSVGNPIIRTSTHGDIGQDVVSLQSTDGSNPGRVVKVPNFIFTCGATLLVRGLANGVTGMAGLGRSKIALPTQLAAAFSFKRKFALCLSSSTSPDENGVIIFGDGPYVIRPDIDVSKSLTYTPLFINPVSTAGAFSLGDKSFEYFIGVKSVNVNGKAIPLNKTLLSIDSNGIGGTKISTVDPYTVLETSIYNAVVSAFVNGMPTVKRVSSVAPFGACFNSSDIFTTRIGYAVPWIDLVLQSQNVKFSVTGANSMVRVSDDVLCLGFVDGGVNPRTSIVVGGYQLENNLLQFDLASSRLGFSPSLIVEYRTNCGYFNFTSN</sequence>
<evidence type="ECO:0000313" key="8">
    <source>
        <dbReference type="Proteomes" id="UP000323000"/>
    </source>
</evidence>
<accession>A0A5C7IRW0</accession>
<dbReference type="EMBL" id="VAHF01000001">
    <property type="protein sequence ID" value="TXG71955.1"/>
    <property type="molecule type" value="Genomic_DNA"/>
</dbReference>
<dbReference type="GO" id="GO:0004190">
    <property type="term" value="F:aspartic-type endopeptidase activity"/>
    <property type="evidence" value="ECO:0007669"/>
    <property type="project" value="InterPro"/>
</dbReference>
<protein>
    <recommendedName>
        <fullName evidence="6">Peptidase A1 domain-containing protein</fullName>
    </recommendedName>
</protein>
<dbReference type="PROSITE" id="PS51767">
    <property type="entry name" value="PEPTIDASE_A1"/>
    <property type="match status" value="1"/>
</dbReference>
<gene>
    <name evidence="7" type="ORF">EZV62_000534</name>
</gene>
<dbReference type="FunFam" id="2.40.70.10:FF:000045">
    <property type="entry name" value="Basic 7S globulin"/>
    <property type="match status" value="1"/>
</dbReference>
<evidence type="ECO:0000313" key="7">
    <source>
        <dbReference type="EMBL" id="TXG71955.1"/>
    </source>
</evidence>
<evidence type="ECO:0000256" key="2">
    <source>
        <dbReference type="ARBA" id="ARBA00007447"/>
    </source>
</evidence>
<proteinExistence type="inferred from homology"/>
<dbReference type="AlphaFoldDB" id="A0A5C7IRW0"/>
<comment type="similarity">
    <text evidence="2">Belongs to the peptidase A1 family.</text>
</comment>
<keyword evidence="4 5" id="KW-0732">Signal</keyword>